<proteinExistence type="predicted"/>
<sequence>MPNHEAHKAIYDEGMTVRRQVMGDDYVDNQLKKGVSEFMKPMQEVAWGTIWTRPGLERKQRSLINIALLAYQAKSAELAGHIRWESPNQNDSICSMTANDWPNSPEAQLSTARQRLKFARPCCTRPSTAEFRMESFRVAEEALKKLKEEGLLK</sequence>
<evidence type="ECO:0000313" key="3">
    <source>
        <dbReference type="Proteomes" id="UP001437256"/>
    </source>
</evidence>
<keyword evidence="3" id="KW-1185">Reference proteome</keyword>
<organism evidence="2 3">
    <name type="scientific">Marasmius tenuissimus</name>
    <dbReference type="NCBI Taxonomy" id="585030"/>
    <lineage>
        <taxon>Eukaryota</taxon>
        <taxon>Fungi</taxon>
        <taxon>Dikarya</taxon>
        <taxon>Basidiomycota</taxon>
        <taxon>Agaricomycotina</taxon>
        <taxon>Agaricomycetes</taxon>
        <taxon>Agaricomycetidae</taxon>
        <taxon>Agaricales</taxon>
        <taxon>Marasmiineae</taxon>
        <taxon>Marasmiaceae</taxon>
        <taxon>Marasmius</taxon>
    </lineage>
</organism>
<accession>A0ABR3AFF9</accession>
<comment type="caution">
    <text evidence="2">The sequence shown here is derived from an EMBL/GenBank/DDBJ whole genome shotgun (WGS) entry which is preliminary data.</text>
</comment>
<name>A0ABR3AFF9_9AGAR</name>
<dbReference type="PANTHER" id="PTHR33570">
    <property type="entry name" value="4-CARBOXYMUCONOLACTONE DECARBOXYLASE FAMILY PROTEIN"/>
    <property type="match status" value="1"/>
</dbReference>
<dbReference type="PANTHER" id="PTHR33570:SF2">
    <property type="entry name" value="CARBOXYMUCONOLACTONE DECARBOXYLASE-LIKE DOMAIN-CONTAINING PROTEIN"/>
    <property type="match status" value="1"/>
</dbReference>
<protein>
    <recommendedName>
        <fullName evidence="1">Carboxymuconolactone decarboxylase-like domain-containing protein</fullName>
    </recommendedName>
</protein>
<feature type="domain" description="Carboxymuconolactone decarboxylase-like" evidence="1">
    <location>
        <begin position="37"/>
        <end position="83"/>
    </location>
</feature>
<evidence type="ECO:0000259" key="1">
    <source>
        <dbReference type="Pfam" id="PF02627"/>
    </source>
</evidence>
<dbReference type="Proteomes" id="UP001437256">
    <property type="component" value="Unassembled WGS sequence"/>
</dbReference>
<gene>
    <name evidence="2" type="ORF">AAF712_000429</name>
</gene>
<dbReference type="SUPFAM" id="SSF69118">
    <property type="entry name" value="AhpD-like"/>
    <property type="match status" value="1"/>
</dbReference>
<dbReference type="Pfam" id="PF02627">
    <property type="entry name" value="CMD"/>
    <property type="match status" value="1"/>
</dbReference>
<dbReference type="InterPro" id="IPR003779">
    <property type="entry name" value="CMD-like"/>
</dbReference>
<reference evidence="2 3" key="1">
    <citation type="submission" date="2024-05" db="EMBL/GenBank/DDBJ databases">
        <title>A draft genome resource for the thread blight pathogen Marasmius tenuissimus strain MS-2.</title>
        <authorList>
            <person name="Yulfo-Soto G.E."/>
            <person name="Baruah I.K."/>
            <person name="Amoako-Attah I."/>
            <person name="Bukari Y."/>
            <person name="Meinhardt L.W."/>
            <person name="Bailey B.A."/>
            <person name="Cohen S.P."/>
        </authorList>
    </citation>
    <scope>NUCLEOTIDE SEQUENCE [LARGE SCALE GENOMIC DNA]</scope>
    <source>
        <strain evidence="2 3">MS-2</strain>
    </source>
</reference>
<dbReference type="Gene3D" id="1.20.1290.10">
    <property type="entry name" value="AhpD-like"/>
    <property type="match status" value="1"/>
</dbReference>
<dbReference type="InterPro" id="IPR029032">
    <property type="entry name" value="AhpD-like"/>
</dbReference>
<evidence type="ECO:0000313" key="2">
    <source>
        <dbReference type="EMBL" id="KAL0072666.1"/>
    </source>
</evidence>
<dbReference type="InterPro" id="IPR052512">
    <property type="entry name" value="4CMD/NDH-1_regulator"/>
</dbReference>
<dbReference type="EMBL" id="JBBXMP010000001">
    <property type="protein sequence ID" value="KAL0072666.1"/>
    <property type="molecule type" value="Genomic_DNA"/>
</dbReference>